<evidence type="ECO:0000313" key="4">
    <source>
        <dbReference type="Proteomes" id="UP000076874"/>
    </source>
</evidence>
<keyword evidence="4" id="KW-1185">Reference proteome</keyword>
<dbReference type="InterPro" id="IPR036282">
    <property type="entry name" value="Glutathione-S-Trfase_C_sf"/>
</dbReference>
<dbReference type="InterPro" id="IPR004046">
    <property type="entry name" value="GST_C"/>
</dbReference>
<dbReference type="Gene3D" id="1.20.1050.10">
    <property type="match status" value="1"/>
</dbReference>
<dbReference type="PROSITE" id="PS50404">
    <property type="entry name" value="GST_NTER"/>
    <property type="match status" value="1"/>
</dbReference>
<comment type="caution">
    <text evidence="3">The sequence shown here is derived from an EMBL/GenBank/DDBJ whole genome shotgun (WGS) entry which is preliminary data.</text>
</comment>
<protein>
    <submittedName>
        <fullName evidence="3">Glutathione S-transferase protein</fullName>
    </submittedName>
</protein>
<proteinExistence type="predicted"/>
<dbReference type="GO" id="GO:0006749">
    <property type="term" value="P:glutathione metabolic process"/>
    <property type="evidence" value="ECO:0007669"/>
    <property type="project" value="TreeGrafter"/>
</dbReference>
<evidence type="ECO:0000259" key="1">
    <source>
        <dbReference type="PROSITE" id="PS50404"/>
    </source>
</evidence>
<feature type="domain" description="GST N-terminal" evidence="1">
    <location>
        <begin position="15"/>
        <end position="104"/>
    </location>
</feature>
<dbReference type="GO" id="GO:0004364">
    <property type="term" value="F:glutathione transferase activity"/>
    <property type="evidence" value="ECO:0007669"/>
    <property type="project" value="TreeGrafter"/>
</dbReference>
<accession>A0A167XZE8</accession>
<dbReference type="InterPro" id="IPR050213">
    <property type="entry name" value="GST_superfamily"/>
</dbReference>
<feature type="domain" description="GST C-terminal" evidence="2">
    <location>
        <begin position="118"/>
        <end position="286"/>
    </location>
</feature>
<dbReference type="PANTHER" id="PTHR11571">
    <property type="entry name" value="GLUTATHIONE S-TRANSFERASE"/>
    <property type="match status" value="1"/>
</dbReference>
<dbReference type="PROSITE" id="PS50405">
    <property type="entry name" value="GST_CTER"/>
    <property type="match status" value="1"/>
</dbReference>
<dbReference type="InterPro" id="IPR010987">
    <property type="entry name" value="Glutathione-S-Trfase_C-like"/>
</dbReference>
<organism evidence="3 4">
    <name type="scientific">Niveomyces insectorum RCEF 264</name>
    <dbReference type="NCBI Taxonomy" id="1081102"/>
    <lineage>
        <taxon>Eukaryota</taxon>
        <taxon>Fungi</taxon>
        <taxon>Dikarya</taxon>
        <taxon>Ascomycota</taxon>
        <taxon>Pezizomycotina</taxon>
        <taxon>Sordariomycetes</taxon>
        <taxon>Hypocreomycetidae</taxon>
        <taxon>Hypocreales</taxon>
        <taxon>Cordycipitaceae</taxon>
        <taxon>Niveomyces</taxon>
    </lineage>
</organism>
<dbReference type="AlphaFoldDB" id="A0A167XZE8"/>
<keyword evidence="3" id="KW-0808">Transferase</keyword>
<reference evidence="3 4" key="1">
    <citation type="journal article" date="2016" name="Genome Biol. Evol.">
        <title>Divergent and convergent evolution of fungal pathogenicity.</title>
        <authorList>
            <person name="Shang Y."/>
            <person name="Xiao G."/>
            <person name="Zheng P."/>
            <person name="Cen K."/>
            <person name="Zhan S."/>
            <person name="Wang C."/>
        </authorList>
    </citation>
    <scope>NUCLEOTIDE SEQUENCE [LARGE SCALE GENOMIC DNA]</scope>
    <source>
        <strain evidence="3 4">RCEF 264</strain>
    </source>
</reference>
<dbReference type="CDD" id="cd03192">
    <property type="entry name" value="GST_C_Sigma_like"/>
    <property type="match status" value="1"/>
</dbReference>
<dbReference type="SUPFAM" id="SSF47616">
    <property type="entry name" value="GST C-terminal domain-like"/>
    <property type="match status" value="1"/>
</dbReference>
<evidence type="ECO:0000259" key="2">
    <source>
        <dbReference type="PROSITE" id="PS50405"/>
    </source>
</evidence>
<sequence length="295" mass="32072">MAENPAKRLKSAKDAPYKLVYWPGLPGRGEHVRLAFEEAGVAYTDTAQTKDAIANVQALIGTDNIGDGANVPPFAPPILVHGDLTISQTPNILLYLGPRLGLVPPSSSSDENSGDNTNNDELYRINALVLTALDGLSNEVHDCHHPVSTGLYYEDQKAEALRRSQDFVASRLPKFLAYFERVLAGRAAAAAEKKSSGGGSSSSSSSNGPYFYGATVSYADLVLFHCLDGTQHQFTRAVHAARDSGAYARVFALYDAVRARPRIAAYLASERRLKYGNGIYRHYKELDVLPPKEEK</sequence>
<dbReference type="PANTHER" id="PTHR11571:SF263">
    <property type="entry name" value="GLUTATHIONE S-TRANSFERASE"/>
    <property type="match status" value="1"/>
</dbReference>
<gene>
    <name evidence="3" type="ORF">SPI_02408</name>
</gene>
<dbReference type="OrthoDB" id="414243at2759"/>
<dbReference type="Proteomes" id="UP000076874">
    <property type="component" value="Unassembled WGS sequence"/>
</dbReference>
<dbReference type="Pfam" id="PF14497">
    <property type="entry name" value="GST_C_3"/>
    <property type="match status" value="1"/>
</dbReference>
<name>A0A167XZE8_9HYPO</name>
<dbReference type="SUPFAM" id="SSF52833">
    <property type="entry name" value="Thioredoxin-like"/>
    <property type="match status" value="1"/>
</dbReference>
<dbReference type="InterPro" id="IPR036249">
    <property type="entry name" value="Thioredoxin-like_sf"/>
</dbReference>
<dbReference type="CDD" id="cd03039">
    <property type="entry name" value="GST_N_Sigma_like"/>
    <property type="match status" value="1"/>
</dbReference>
<dbReference type="Gene3D" id="3.40.30.10">
    <property type="entry name" value="Glutaredoxin"/>
    <property type="match status" value="1"/>
</dbReference>
<evidence type="ECO:0000313" key="3">
    <source>
        <dbReference type="EMBL" id="OAA65621.1"/>
    </source>
</evidence>
<dbReference type="EMBL" id="AZHD01000003">
    <property type="protein sequence ID" value="OAA65621.1"/>
    <property type="molecule type" value="Genomic_DNA"/>
</dbReference>
<dbReference type="STRING" id="1081102.A0A167XZE8"/>
<dbReference type="InterPro" id="IPR004045">
    <property type="entry name" value="Glutathione_S-Trfase_N"/>
</dbReference>